<dbReference type="UniPathway" id="UPA00128">
    <property type="reaction ID" value="UER00191"/>
</dbReference>
<evidence type="ECO:0000256" key="5">
    <source>
        <dbReference type="HAMAP-Rule" id="MF_00956"/>
    </source>
</evidence>
<evidence type="ECO:0000259" key="6">
    <source>
        <dbReference type="Pfam" id="PF01370"/>
    </source>
</evidence>
<dbReference type="EC" id="1.1.1.271" evidence="5"/>
<feature type="binding site" evidence="5">
    <location>
        <position position="206"/>
    </location>
    <ligand>
        <name>substrate</name>
    </ligand>
</feature>
<feature type="binding site" evidence="5">
    <location>
        <begin position="7"/>
        <end position="13"/>
    </location>
    <ligand>
        <name>NADP(+)</name>
        <dbReference type="ChEBI" id="CHEBI:58349"/>
    </ligand>
</feature>
<protein>
    <recommendedName>
        <fullName evidence="5">GDP-L-fucose synthase</fullName>
        <ecNumber evidence="5">1.1.1.271</ecNumber>
    </recommendedName>
    <alternativeName>
        <fullName evidence="5">GDP-4-keto-6-deoxy-D-mannose-3,5-epimerase-4-reductase</fullName>
    </alternativeName>
</protein>
<dbReference type="GO" id="GO:0016853">
    <property type="term" value="F:isomerase activity"/>
    <property type="evidence" value="ECO:0007669"/>
    <property type="project" value="UniProtKB-KW"/>
</dbReference>
<dbReference type="PANTHER" id="PTHR43238">
    <property type="entry name" value="GDP-L-FUCOSE SYNTHASE"/>
    <property type="match status" value="1"/>
</dbReference>
<feature type="site" description="Important for catalytic activity" evidence="5">
    <location>
        <position position="105"/>
    </location>
</feature>
<dbReference type="InterPro" id="IPR036291">
    <property type="entry name" value="NAD(P)-bd_dom_sf"/>
</dbReference>
<feature type="binding site" evidence="5">
    <location>
        <position position="176"/>
    </location>
    <ligand>
        <name>NADP(+)</name>
        <dbReference type="ChEBI" id="CHEBI:58349"/>
    </ligand>
</feature>
<evidence type="ECO:0000256" key="4">
    <source>
        <dbReference type="ARBA" id="ARBA00023235"/>
    </source>
</evidence>
<evidence type="ECO:0000256" key="1">
    <source>
        <dbReference type="ARBA" id="ARBA00005959"/>
    </source>
</evidence>
<keyword evidence="5" id="KW-0511">Multifunctional enzyme</keyword>
<sequence length="307" mass="34458">MKILLTGARGMVGRNILNHCESKKNSLLTPSSSELNLLDSVQVNDYLIKEKPDFIIHAAGVVGGIHANINNPVRFLVDNMLMGINLIIAAKNSGVKHLLNLGSSCMYPKDMGIALSEDLILKGELEPTNEGYALAKITSARLCEFINRENPEFLYKTAIPCNIYGKFDKFDEENSHMIPAVIRKLVEAVNERKDSVEIWGDGEARREFMYAEDLADFIFFAIKNFSFMPQNLNVGVGYDYSINDYYKTIAKVVGYKGTFKYDLTKPVGMKMKLIDSTLLSNFGWHSKTGLTSGIEKTYEFFLNESSK</sequence>
<comment type="catalytic activity">
    <reaction evidence="5">
        <text>GDP-beta-L-fucose + NADP(+) = GDP-4-dehydro-alpha-D-rhamnose + NADPH + H(+)</text>
        <dbReference type="Rhea" id="RHEA:18885"/>
        <dbReference type="ChEBI" id="CHEBI:15378"/>
        <dbReference type="ChEBI" id="CHEBI:57273"/>
        <dbReference type="ChEBI" id="CHEBI:57783"/>
        <dbReference type="ChEBI" id="CHEBI:57964"/>
        <dbReference type="ChEBI" id="CHEBI:58349"/>
        <dbReference type="EC" id="1.1.1.271"/>
    </reaction>
</comment>
<feature type="binding site" evidence="5">
    <location>
        <begin position="101"/>
        <end position="104"/>
    </location>
    <ligand>
        <name>NADP(+)</name>
        <dbReference type="ChEBI" id="CHEBI:58349"/>
    </ligand>
</feature>
<evidence type="ECO:0000256" key="2">
    <source>
        <dbReference type="ARBA" id="ARBA00022857"/>
    </source>
</evidence>
<gene>
    <name evidence="7" type="primary">colB</name>
    <name evidence="5" type="synonym">fcl</name>
</gene>
<comment type="caution">
    <text evidence="5">Lacks conserved residue(s) required for the propagation of feature annotation.</text>
</comment>
<dbReference type="GO" id="GO:0042351">
    <property type="term" value="P:'de novo' GDP-L-fucose biosynthetic process"/>
    <property type="evidence" value="ECO:0007669"/>
    <property type="project" value="UniProtKB-UniRule"/>
</dbReference>
<dbReference type="GO" id="GO:0050577">
    <property type="term" value="F:GDP-L-fucose synthase activity"/>
    <property type="evidence" value="ECO:0007669"/>
    <property type="project" value="UniProtKB-UniRule"/>
</dbReference>
<dbReference type="PANTHER" id="PTHR43238:SF1">
    <property type="entry name" value="GDP-L-FUCOSE SYNTHASE"/>
    <property type="match status" value="1"/>
</dbReference>
<feature type="domain" description="NAD-dependent epimerase/dehydratase" evidence="6">
    <location>
        <begin position="3"/>
        <end position="235"/>
    </location>
</feature>
<feature type="binding site" evidence="5">
    <location>
        <position position="199"/>
    </location>
    <ligand>
        <name>substrate</name>
    </ligand>
</feature>
<keyword evidence="3 5" id="KW-0560">Oxidoreductase</keyword>
<keyword evidence="4 5" id="KW-0413">Isomerase</keyword>
<feature type="site" description="Important for catalytic activity" evidence="5">
    <location>
        <position position="103"/>
    </location>
</feature>
<organism evidence="7">
    <name type="scientific">Yersinia pseudotuberculosis</name>
    <dbReference type="NCBI Taxonomy" id="633"/>
    <lineage>
        <taxon>Bacteria</taxon>
        <taxon>Pseudomonadati</taxon>
        <taxon>Pseudomonadota</taxon>
        <taxon>Gammaproteobacteria</taxon>
        <taxon>Enterobacterales</taxon>
        <taxon>Yersiniaceae</taxon>
        <taxon>Yersinia</taxon>
    </lineage>
</organism>
<comment type="function">
    <text evidence="5">Catalyzes the two-step NADP-dependent conversion of GDP-4-dehydro-6-deoxy-D-mannose to GDP-fucose, involving an epimerase and a reductase reaction.</text>
</comment>
<comment type="pathway">
    <text evidence="5">Nucleotide-sugar biosynthesis; GDP-L-fucose biosynthesis via de novo pathway; GDP-L-fucose from GDP-alpha-D-mannose: step 2/2.</text>
</comment>
<proteinExistence type="inferred from homology"/>
<dbReference type="Pfam" id="PF01370">
    <property type="entry name" value="Epimerase"/>
    <property type="match status" value="1"/>
</dbReference>
<dbReference type="InterPro" id="IPR028614">
    <property type="entry name" value="GDP_fucose/colitose_synth"/>
</dbReference>
<reference evidence="7" key="1">
    <citation type="journal article" date="2011" name="Glycobiology">
        <title>Genetic analysis of the O-antigen gene clusters of Yersinia pseudotuberculosis O:6 and O:7.</title>
        <authorList>
            <person name="Cunneen M.M."/>
            <person name="Pacinelli E."/>
            <person name="Song W.C."/>
            <person name="Reeves P.R."/>
        </authorList>
    </citation>
    <scope>NUCLEOTIDE SEQUENCE</scope>
    <source>
        <strain evidence="7">H455/86</strain>
    </source>
</reference>
<dbReference type="AlphaFoldDB" id="G4WJB0"/>
<evidence type="ECO:0000256" key="3">
    <source>
        <dbReference type="ARBA" id="ARBA00023002"/>
    </source>
</evidence>
<dbReference type="CDD" id="cd05239">
    <property type="entry name" value="GDP_FS_SDR_e"/>
    <property type="match status" value="1"/>
</dbReference>
<dbReference type="HAMAP" id="MF_00956">
    <property type="entry name" value="GDP_fucose_synth"/>
    <property type="match status" value="1"/>
</dbReference>
<comment type="similarity">
    <text evidence="1 5">Belongs to the NAD(P)-dependent epimerase/dehydratase family. Fucose synthase subfamily.</text>
</comment>
<dbReference type="GO" id="GO:0070401">
    <property type="term" value="F:NADP+ binding"/>
    <property type="evidence" value="ECO:0007669"/>
    <property type="project" value="UniProtKB-UniRule"/>
</dbReference>
<dbReference type="Gene3D" id="3.90.25.10">
    <property type="entry name" value="UDP-galactose 4-epimerase, domain 1"/>
    <property type="match status" value="1"/>
</dbReference>
<dbReference type="SUPFAM" id="SSF51735">
    <property type="entry name" value="NAD(P)-binding Rossmann-fold domains"/>
    <property type="match status" value="1"/>
</dbReference>
<evidence type="ECO:0000313" key="7">
    <source>
        <dbReference type="EMBL" id="AEP25472.1"/>
    </source>
</evidence>
<accession>G4WJB0</accession>
<feature type="binding site" evidence="5">
    <location>
        <position position="184"/>
    </location>
    <ligand>
        <name>substrate</name>
    </ligand>
</feature>
<name>G4WJB0_YERPU</name>
<dbReference type="Gene3D" id="3.40.50.720">
    <property type="entry name" value="NAD(P)-binding Rossmann-like Domain"/>
    <property type="match status" value="1"/>
</dbReference>
<feature type="active site" description="Proton donor/acceptor" evidence="5">
    <location>
        <position position="132"/>
    </location>
</feature>
<feature type="binding site" evidence="5">
    <location>
        <begin position="160"/>
        <end position="163"/>
    </location>
    <ligand>
        <name>NADP(+)</name>
        <dbReference type="ChEBI" id="CHEBI:58349"/>
    </ligand>
</feature>
<dbReference type="EMBL" id="HQ456391">
    <property type="protein sequence ID" value="AEP25472.1"/>
    <property type="molecule type" value="Genomic_DNA"/>
</dbReference>
<dbReference type="InterPro" id="IPR001509">
    <property type="entry name" value="Epimerase_deHydtase"/>
</dbReference>
<keyword evidence="2 5" id="KW-0521">NADP</keyword>
<feature type="binding site" evidence="5">
    <location>
        <position position="136"/>
    </location>
    <ligand>
        <name>NADP(+)</name>
        <dbReference type="ChEBI" id="CHEBI:58349"/>
    </ligand>
</feature>